<feature type="domain" description="TIL" evidence="1">
    <location>
        <begin position="26"/>
        <end position="84"/>
    </location>
</feature>
<reference evidence="2" key="1">
    <citation type="submission" date="2015-09" db="EMBL/GenBank/DDBJ databases">
        <title>De novo assembly of Pectinophora gossypiella (Pink Bollworm) gut transcriptome.</title>
        <authorList>
            <person name="Tassone E.E."/>
        </authorList>
    </citation>
    <scope>NUCLEOTIDE SEQUENCE</scope>
</reference>
<dbReference type="InterPro" id="IPR036084">
    <property type="entry name" value="Ser_inhib-like_sf"/>
</dbReference>
<protein>
    <recommendedName>
        <fullName evidence="1">TIL domain-containing protein</fullName>
    </recommendedName>
</protein>
<feature type="non-terminal residue" evidence="2">
    <location>
        <position position="103"/>
    </location>
</feature>
<gene>
    <name evidence="2" type="ORF">g.2559</name>
</gene>
<dbReference type="OrthoDB" id="5945029at2759"/>
<accession>A0A1E1WLR4</accession>
<organism evidence="2">
    <name type="scientific">Pectinophora gossypiella</name>
    <name type="common">Cotton pink bollworm</name>
    <name type="synonym">Depressaria gossypiella</name>
    <dbReference type="NCBI Taxonomy" id="13191"/>
    <lineage>
        <taxon>Eukaryota</taxon>
        <taxon>Metazoa</taxon>
        <taxon>Ecdysozoa</taxon>
        <taxon>Arthropoda</taxon>
        <taxon>Hexapoda</taxon>
        <taxon>Insecta</taxon>
        <taxon>Pterygota</taxon>
        <taxon>Neoptera</taxon>
        <taxon>Endopterygota</taxon>
        <taxon>Lepidoptera</taxon>
        <taxon>Glossata</taxon>
        <taxon>Ditrysia</taxon>
        <taxon>Gelechioidea</taxon>
        <taxon>Gelechiidae</taxon>
        <taxon>Apatetrinae</taxon>
        <taxon>Pectinophora</taxon>
    </lineage>
</organism>
<proteinExistence type="predicted"/>
<dbReference type="AlphaFoldDB" id="A0A1E1WLR4"/>
<dbReference type="CDD" id="cd19941">
    <property type="entry name" value="TIL"/>
    <property type="match status" value="1"/>
</dbReference>
<dbReference type="Gene3D" id="2.10.25.10">
    <property type="entry name" value="Laminin"/>
    <property type="match status" value="1"/>
</dbReference>
<evidence type="ECO:0000259" key="1">
    <source>
        <dbReference type="Pfam" id="PF01826"/>
    </source>
</evidence>
<dbReference type="InterPro" id="IPR002919">
    <property type="entry name" value="TIL_dom"/>
</dbReference>
<feature type="non-terminal residue" evidence="2">
    <location>
        <position position="1"/>
    </location>
</feature>
<name>A0A1E1WLR4_PECGO</name>
<dbReference type="EMBL" id="GDQN01003081">
    <property type="protein sequence ID" value="JAT87973.1"/>
    <property type="molecule type" value="Transcribed_RNA"/>
</dbReference>
<sequence length="103" mass="11567">LGYRYKSSKDLTCILAEDCPPVNCTRPHEVWSRCPVGCWTDSCEDADKQGGTCNELVHNCQPKCVCEKGYYRNKSGVCVKKSKCYEPVCGKNETKVDCTFKCP</sequence>
<evidence type="ECO:0000313" key="2">
    <source>
        <dbReference type="EMBL" id="JAT87973.1"/>
    </source>
</evidence>
<dbReference type="SUPFAM" id="SSF57567">
    <property type="entry name" value="Serine protease inhibitors"/>
    <property type="match status" value="1"/>
</dbReference>
<dbReference type="Pfam" id="PF01826">
    <property type="entry name" value="TIL"/>
    <property type="match status" value="1"/>
</dbReference>